<keyword evidence="1" id="KW-0732">Signal</keyword>
<gene>
    <name evidence="3" type="ORF">AA0117_g10253</name>
    <name evidence="2" type="ORF">CC77DRAFT_1021472</name>
</gene>
<reference evidence="5" key="2">
    <citation type="journal article" date="2019" name="bioRxiv">
        <title>Genomics, evolutionary history and diagnostics of the Alternaria alternata species group including apple and Asian pear pathotypes.</title>
        <authorList>
            <person name="Armitage A.D."/>
            <person name="Cockerton H.M."/>
            <person name="Sreenivasaprasad S."/>
            <person name="Woodhall J.W."/>
            <person name="Lane C.R."/>
            <person name="Harrison R.J."/>
            <person name="Clarkson J.P."/>
        </authorList>
    </citation>
    <scope>NUCLEOTIDE SEQUENCE [LARGE SCALE GENOMIC DNA]</scope>
    <source>
        <strain evidence="5">FERA 1177</strain>
    </source>
</reference>
<dbReference type="AlphaFoldDB" id="A0A177DKF4"/>
<dbReference type="KEGG" id="aalt:CC77DRAFT_1021472"/>
<evidence type="ECO:0000256" key="1">
    <source>
        <dbReference type="SAM" id="SignalP"/>
    </source>
</evidence>
<accession>A0A177DKF4</accession>
<dbReference type="Proteomes" id="UP000291422">
    <property type="component" value="Unassembled WGS sequence"/>
</dbReference>
<dbReference type="GeneID" id="29110868"/>
<protein>
    <submittedName>
        <fullName evidence="2">Uncharacterized protein</fullName>
    </submittedName>
</protein>
<dbReference type="EMBL" id="PDXD01000038">
    <property type="protein sequence ID" value="RYN70715.1"/>
    <property type="molecule type" value="Genomic_DNA"/>
</dbReference>
<keyword evidence="4" id="KW-1185">Reference proteome</keyword>
<dbReference type="RefSeq" id="XP_018384760.1">
    <property type="nucleotide sequence ID" value="XM_018525274.1"/>
</dbReference>
<evidence type="ECO:0000313" key="2">
    <source>
        <dbReference type="EMBL" id="OAG19339.1"/>
    </source>
</evidence>
<evidence type="ECO:0000313" key="5">
    <source>
        <dbReference type="Proteomes" id="UP000291422"/>
    </source>
</evidence>
<evidence type="ECO:0000313" key="4">
    <source>
        <dbReference type="Proteomes" id="UP000077248"/>
    </source>
</evidence>
<dbReference type="EMBL" id="KV441481">
    <property type="protein sequence ID" value="OAG19339.1"/>
    <property type="molecule type" value="Genomic_DNA"/>
</dbReference>
<dbReference type="VEuPathDB" id="FungiDB:CC77DRAFT_1021472"/>
<sequence length="85" mass="8791">MNFFTTILMVLAALASLTMANSDHKEPGKDPSKEPSCGAPFCKRAEALARAKASVLAEHEAKMAAIAMLTATSHVAGSEASSLAD</sequence>
<name>A0A177DKF4_ALTAL</name>
<reference evidence="3" key="3">
    <citation type="journal article" date="2019" name="J. ISSAAS">
        <title>Genomics, evolutionary history and diagnostics of the Alternaria alternata species group including apple and Asian pear pathotypes.</title>
        <authorList>
            <person name="Armitage A.D."/>
            <person name="Cockerton H.M."/>
            <person name="Sreenivasaprasad S."/>
            <person name="Woodhall J."/>
            <person name="Lane C."/>
            <person name="Harrison R.J."/>
            <person name="Clarkson J.P."/>
        </authorList>
    </citation>
    <scope>NUCLEOTIDE SEQUENCE</scope>
    <source>
        <strain evidence="3">FERA 1177</strain>
    </source>
</reference>
<reference evidence="2 4" key="1">
    <citation type="submission" date="2016-05" db="EMBL/GenBank/DDBJ databases">
        <title>Comparative analysis of secretome profiles of manganese(II)-oxidizing ascomycete fungi.</title>
        <authorList>
            <consortium name="DOE Joint Genome Institute"/>
            <person name="Zeiner C.A."/>
            <person name="Purvine S.O."/>
            <person name="Zink E.M."/>
            <person name="Wu S."/>
            <person name="Pasa-Tolic L."/>
            <person name="Chaput D.L."/>
            <person name="Haridas S."/>
            <person name="Grigoriev I.V."/>
            <person name="Santelli C.M."/>
            <person name="Hansel C.M."/>
        </authorList>
    </citation>
    <scope>NUCLEOTIDE SEQUENCE [LARGE SCALE GENOMIC DNA]</scope>
    <source>
        <strain evidence="2 4">SRC1lrK2f</strain>
    </source>
</reference>
<feature type="chain" id="PRO_5040569711" evidence="1">
    <location>
        <begin position="21"/>
        <end position="85"/>
    </location>
</feature>
<feature type="signal peptide" evidence="1">
    <location>
        <begin position="1"/>
        <end position="20"/>
    </location>
</feature>
<evidence type="ECO:0000313" key="3">
    <source>
        <dbReference type="EMBL" id="RYN70715.1"/>
    </source>
</evidence>
<proteinExistence type="predicted"/>
<organism evidence="2 4">
    <name type="scientific">Alternaria alternata</name>
    <name type="common">Alternaria rot fungus</name>
    <name type="synonym">Torula alternata</name>
    <dbReference type="NCBI Taxonomy" id="5599"/>
    <lineage>
        <taxon>Eukaryota</taxon>
        <taxon>Fungi</taxon>
        <taxon>Dikarya</taxon>
        <taxon>Ascomycota</taxon>
        <taxon>Pezizomycotina</taxon>
        <taxon>Dothideomycetes</taxon>
        <taxon>Pleosporomycetidae</taxon>
        <taxon>Pleosporales</taxon>
        <taxon>Pleosporineae</taxon>
        <taxon>Pleosporaceae</taxon>
        <taxon>Alternaria</taxon>
        <taxon>Alternaria sect. Alternaria</taxon>
        <taxon>Alternaria alternata complex</taxon>
    </lineage>
</organism>
<dbReference type="Proteomes" id="UP000077248">
    <property type="component" value="Unassembled WGS sequence"/>
</dbReference>